<dbReference type="OrthoDB" id="108721at2157"/>
<evidence type="ECO:0000313" key="4">
    <source>
        <dbReference type="Proteomes" id="UP000663191"/>
    </source>
</evidence>
<evidence type="ECO:0000313" key="3">
    <source>
        <dbReference type="EMBL" id="QSW85374.1"/>
    </source>
</evidence>
<dbReference type="Proteomes" id="UP000663191">
    <property type="component" value="Chromosome"/>
</dbReference>
<dbReference type="InterPro" id="IPR055563">
    <property type="entry name" value="CdpA_N"/>
</dbReference>
<dbReference type="AlphaFoldDB" id="A0A8A2U9R3"/>
<protein>
    <recommendedName>
        <fullName evidence="2">Cell division protein A N-terminal domain-containing protein</fullName>
    </recommendedName>
</protein>
<gene>
    <name evidence="3" type="ORF">J0X27_00540</name>
</gene>
<sequence>MGTVLALVGIASFFWASSFPRGDPAYWQYRQAGIALAASALPLAMLGMTFRLPLQPAATVIGGVGVLLCGAAIGWFLQLYPSQWTFAGPSSVLLTYTGGVTFLAAGLTVVPFVTTPTVATPNQSPSRQPYYELHEGDGGWTWILYDSVGHPLAESTVPFDERAAARDAVTELSVTLPVAGTEVTVSGVQNE</sequence>
<keyword evidence="4" id="KW-1185">Reference proteome</keyword>
<feature type="transmembrane region" description="Helical" evidence="1">
    <location>
        <begin position="92"/>
        <end position="113"/>
    </location>
</feature>
<feature type="transmembrane region" description="Helical" evidence="1">
    <location>
        <begin position="57"/>
        <end position="80"/>
    </location>
</feature>
<proteinExistence type="predicted"/>
<keyword evidence="1" id="KW-0812">Transmembrane</keyword>
<accession>A0A8A2U9R3</accession>
<dbReference type="Pfam" id="PF23600">
    <property type="entry name" value="CdpA_N"/>
    <property type="match status" value="1"/>
</dbReference>
<keyword evidence="1" id="KW-1133">Transmembrane helix</keyword>
<dbReference type="EMBL" id="CP071463">
    <property type="protein sequence ID" value="QSW85374.1"/>
    <property type="molecule type" value="Genomic_DNA"/>
</dbReference>
<dbReference type="KEGG" id="hlo:J0X27_00540"/>
<organism evidence="3 4">
    <name type="scientific">Natrinema longum</name>
    <dbReference type="NCBI Taxonomy" id="370324"/>
    <lineage>
        <taxon>Archaea</taxon>
        <taxon>Methanobacteriati</taxon>
        <taxon>Methanobacteriota</taxon>
        <taxon>Stenosarchaea group</taxon>
        <taxon>Halobacteria</taxon>
        <taxon>Halobacteriales</taxon>
        <taxon>Natrialbaceae</taxon>
        <taxon>Natrinema</taxon>
    </lineage>
</organism>
<evidence type="ECO:0000256" key="1">
    <source>
        <dbReference type="SAM" id="Phobius"/>
    </source>
</evidence>
<keyword evidence="1" id="KW-0472">Membrane</keyword>
<evidence type="ECO:0000259" key="2">
    <source>
        <dbReference type="Pfam" id="PF23600"/>
    </source>
</evidence>
<feature type="transmembrane region" description="Helical" evidence="1">
    <location>
        <begin position="32"/>
        <end position="50"/>
    </location>
</feature>
<reference evidence="3 4" key="1">
    <citation type="journal article" date="2006" name="Int. J. Syst. Evol. Microbiol.">
        <title>Haloterrigena longa sp. nov. and Haloterrigena limicola sp. nov., extremely halophilic archaea isolated from a salt lake.</title>
        <authorList>
            <person name="Cui H.L."/>
            <person name="Tohty D."/>
            <person name="Zhou P.J."/>
            <person name="Liu S.J."/>
        </authorList>
    </citation>
    <scope>NUCLEOTIDE SEQUENCE [LARGE SCALE GENOMIC DNA]</scope>
    <source>
        <strain evidence="3 4">ABH32</strain>
    </source>
</reference>
<name>A0A8A2U9R3_9EURY</name>
<feature type="domain" description="Cell division protein A N-terminal" evidence="2">
    <location>
        <begin position="1"/>
        <end position="114"/>
    </location>
</feature>